<dbReference type="Pfam" id="PF04397">
    <property type="entry name" value="LytTR"/>
    <property type="match status" value="1"/>
</dbReference>
<dbReference type="PROSITE" id="PS50110">
    <property type="entry name" value="RESPONSE_REGULATORY"/>
    <property type="match status" value="1"/>
</dbReference>
<dbReference type="Gene3D" id="3.40.50.2300">
    <property type="match status" value="1"/>
</dbReference>
<dbReference type="Proteomes" id="UP000277579">
    <property type="component" value="Unassembled WGS sequence"/>
</dbReference>
<dbReference type="SUPFAM" id="SSF52172">
    <property type="entry name" value="CheY-like"/>
    <property type="match status" value="1"/>
</dbReference>
<keyword evidence="4" id="KW-0238">DNA-binding</keyword>
<organism evidence="4 5">
    <name type="scientific">Flavobacterium endophyticum</name>
    <dbReference type="NCBI Taxonomy" id="1540163"/>
    <lineage>
        <taxon>Bacteria</taxon>
        <taxon>Pseudomonadati</taxon>
        <taxon>Bacteroidota</taxon>
        <taxon>Flavobacteriia</taxon>
        <taxon>Flavobacteriales</taxon>
        <taxon>Flavobacteriaceae</taxon>
        <taxon>Flavobacterium</taxon>
    </lineage>
</organism>
<dbReference type="FunFam" id="3.40.50.2300:FF:000361">
    <property type="entry name" value="Two-component system response regulator"/>
    <property type="match status" value="1"/>
</dbReference>
<dbReference type="GO" id="GO:0000156">
    <property type="term" value="F:phosphorelay response regulator activity"/>
    <property type="evidence" value="ECO:0007669"/>
    <property type="project" value="InterPro"/>
</dbReference>
<comment type="caution">
    <text evidence="4">The sequence shown here is derived from an EMBL/GenBank/DDBJ whole genome shotgun (WGS) entry which is preliminary data.</text>
</comment>
<accession>A0A495LZQ8</accession>
<dbReference type="OrthoDB" id="2168082at2"/>
<dbReference type="InterPro" id="IPR001789">
    <property type="entry name" value="Sig_transdc_resp-reg_receiver"/>
</dbReference>
<evidence type="ECO:0000256" key="1">
    <source>
        <dbReference type="PROSITE-ProRule" id="PRU00169"/>
    </source>
</evidence>
<dbReference type="InterPro" id="IPR046947">
    <property type="entry name" value="LytR-like"/>
</dbReference>
<dbReference type="PROSITE" id="PS50930">
    <property type="entry name" value="HTH_LYTTR"/>
    <property type="match status" value="1"/>
</dbReference>
<dbReference type="PANTHER" id="PTHR37299">
    <property type="entry name" value="TRANSCRIPTIONAL REGULATOR-RELATED"/>
    <property type="match status" value="1"/>
</dbReference>
<dbReference type="SMART" id="SM00448">
    <property type="entry name" value="REC"/>
    <property type="match status" value="1"/>
</dbReference>
<evidence type="ECO:0000313" key="5">
    <source>
        <dbReference type="Proteomes" id="UP000277579"/>
    </source>
</evidence>
<dbReference type="Gene3D" id="2.40.50.1020">
    <property type="entry name" value="LytTr DNA-binding domain"/>
    <property type="match status" value="1"/>
</dbReference>
<reference evidence="4 5" key="1">
    <citation type="submission" date="2018-10" db="EMBL/GenBank/DDBJ databases">
        <title>Genomic Encyclopedia of Archaeal and Bacterial Type Strains, Phase II (KMG-II): from individual species to whole genera.</title>
        <authorList>
            <person name="Goeker M."/>
        </authorList>
    </citation>
    <scope>NUCLEOTIDE SEQUENCE [LARGE SCALE GENOMIC DNA]</scope>
    <source>
        <strain evidence="4 5">DSM 29537</strain>
    </source>
</reference>
<keyword evidence="5" id="KW-1185">Reference proteome</keyword>
<dbReference type="EMBL" id="RBLC01000005">
    <property type="protein sequence ID" value="RKS19111.1"/>
    <property type="molecule type" value="Genomic_DNA"/>
</dbReference>
<proteinExistence type="predicted"/>
<dbReference type="RefSeq" id="WP_121377343.1">
    <property type="nucleotide sequence ID" value="NZ_RBLC01000005.1"/>
</dbReference>
<name>A0A495LZQ8_9FLAO</name>
<dbReference type="Pfam" id="PF00072">
    <property type="entry name" value="Response_reg"/>
    <property type="match status" value="1"/>
</dbReference>
<evidence type="ECO:0000259" key="3">
    <source>
        <dbReference type="PROSITE" id="PS50930"/>
    </source>
</evidence>
<dbReference type="AlphaFoldDB" id="A0A495LZQ8"/>
<feature type="domain" description="Response regulatory" evidence="2">
    <location>
        <begin position="6"/>
        <end position="119"/>
    </location>
</feature>
<sequence length="254" mass="29409">MKLVQKILILEDEKLNAERIKRLLLEIRPDVEIVGVLGSVTKAADWLSANECPDLILMDVQLADGLSFEVFNRVDVRCPVLFTTAYDEYAVKAFKYNSVDYLLKPIDQDELEAALVKFENSLQPPSSLSPSIEDLLAMMQPKEYRTRFLLPYRDAYRKINVEDIAFFYSHLNISYAIFFNGEKAVVPQTLETLEQELEPKNFFRVNRQYIVQVNAVEQVHNFFNGKLKLKIKNAGEDVIVSRTKAPLFKLWMDY</sequence>
<feature type="domain" description="HTH LytTR-type" evidence="3">
    <location>
        <begin position="148"/>
        <end position="254"/>
    </location>
</feature>
<feature type="modified residue" description="4-aspartylphosphate" evidence="1">
    <location>
        <position position="59"/>
    </location>
</feature>
<dbReference type="InterPro" id="IPR011006">
    <property type="entry name" value="CheY-like_superfamily"/>
</dbReference>
<protein>
    <submittedName>
        <fullName evidence="4">DNA-binding LytR/AlgR family response regulator</fullName>
    </submittedName>
</protein>
<evidence type="ECO:0000259" key="2">
    <source>
        <dbReference type="PROSITE" id="PS50110"/>
    </source>
</evidence>
<keyword evidence="1" id="KW-0597">Phosphoprotein</keyword>
<dbReference type="SMART" id="SM00850">
    <property type="entry name" value="LytTR"/>
    <property type="match status" value="1"/>
</dbReference>
<dbReference type="GO" id="GO:0003677">
    <property type="term" value="F:DNA binding"/>
    <property type="evidence" value="ECO:0007669"/>
    <property type="project" value="UniProtKB-KW"/>
</dbReference>
<dbReference type="InterPro" id="IPR007492">
    <property type="entry name" value="LytTR_DNA-bd_dom"/>
</dbReference>
<evidence type="ECO:0000313" key="4">
    <source>
        <dbReference type="EMBL" id="RKS19111.1"/>
    </source>
</evidence>
<gene>
    <name evidence="4" type="ORF">CLV94_3062</name>
</gene>
<dbReference type="PANTHER" id="PTHR37299:SF1">
    <property type="entry name" value="STAGE 0 SPORULATION PROTEIN A HOMOLOG"/>
    <property type="match status" value="1"/>
</dbReference>